<dbReference type="SUPFAM" id="SSF50249">
    <property type="entry name" value="Nucleic acid-binding proteins"/>
    <property type="match status" value="4"/>
</dbReference>
<protein>
    <submittedName>
        <fullName evidence="5">30S ribosomal protein S1</fullName>
    </submittedName>
</protein>
<evidence type="ECO:0000256" key="2">
    <source>
        <dbReference type="ARBA" id="ARBA00022980"/>
    </source>
</evidence>
<feature type="domain" description="S1 motif" evidence="4">
    <location>
        <begin position="204"/>
        <end position="279"/>
    </location>
</feature>
<dbReference type="GO" id="GO:0003729">
    <property type="term" value="F:mRNA binding"/>
    <property type="evidence" value="ECO:0007669"/>
    <property type="project" value="TreeGrafter"/>
</dbReference>
<dbReference type="PANTHER" id="PTHR10724:SF7">
    <property type="entry name" value="SMALL RIBOSOMAL SUBUNIT PROTEIN BS1C"/>
    <property type="match status" value="1"/>
</dbReference>
<dbReference type="Pfam" id="PF00575">
    <property type="entry name" value="S1"/>
    <property type="match status" value="3"/>
</dbReference>
<evidence type="ECO:0000259" key="4">
    <source>
        <dbReference type="PROSITE" id="PS50126"/>
    </source>
</evidence>
<keyword evidence="3" id="KW-0687">Ribonucleoprotein</keyword>
<proteinExistence type="inferred from homology"/>
<reference evidence="5 6" key="1">
    <citation type="journal article" date="2015" name="Nature">
        <title>rRNA introns, odd ribosomes, and small enigmatic genomes across a large radiation of phyla.</title>
        <authorList>
            <person name="Brown C.T."/>
            <person name="Hug L.A."/>
            <person name="Thomas B.C."/>
            <person name="Sharon I."/>
            <person name="Castelle C.J."/>
            <person name="Singh A."/>
            <person name="Wilkins M.J."/>
            <person name="Williams K.H."/>
            <person name="Banfield J.F."/>
        </authorList>
    </citation>
    <scope>NUCLEOTIDE SEQUENCE [LARGE SCALE GENOMIC DNA]</scope>
</reference>
<dbReference type="GO" id="GO:0022627">
    <property type="term" value="C:cytosolic small ribosomal subunit"/>
    <property type="evidence" value="ECO:0007669"/>
    <property type="project" value="TreeGrafter"/>
</dbReference>
<dbReference type="InterPro" id="IPR035104">
    <property type="entry name" value="Ribosomal_protein_S1-like"/>
</dbReference>
<evidence type="ECO:0000256" key="1">
    <source>
        <dbReference type="ARBA" id="ARBA00006767"/>
    </source>
</evidence>
<evidence type="ECO:0000313" key="5">
    <source>
        <dbReference type="EMBL" id="KKP44623.1"/>
    </source>
</evidence>
<evidence type="ECO:0000313" key="6">
    <source>
        <dbReference type="Proteomes" id="UP000034778"/>
    </source>
</evidence>
<dbReference type="GO" id="GO:0003735">
    <property type="term" value="F:structural constituent of ribosome"/>
    <property type="evidence" value="ECO:0007669"/>
    <property type="project" value="TreeGrafter"/>
</dbReference>
<name>A0A0F9ZKE4_9BACT</name>
<keyword evidence="2 5" id="KW-0689">Ribosomal protein</keyword>
<dbReference type="AlphaFoldDB" id="A0A0F9ZKE4"/>
<feature type="domain" description="S1 motif" evidence="4">
    <location>
        <begin position="117"/>
        <end position="183"/>
    </location>
</feature>
<sequence>MATKTSKKSITGITMADLLAKSKSSIRNLALGQKVKGTVIQKLSKSLILDIAGKAEGVVTEKAFAEAREYISKLKVGDEVIATVLVPEMRDGSTLLSLRDSVSVAVWQHIEENYKNKTEVAVFAKAVAGSGITVDVNGVSGFIPTSQLSKEFSKNPASLVGKYFKAKVIEVDRQKNKLVLSEREVTDAKDIALAKKALESVKDGDLFDGIVTTVANFGIFVKITVDNSPIEGLVHISELSWGKVSHPSEMFKVGDKVKTAVIGRKDSKDVSGKLALSIKQAKRDPWIDVSQKHKEEDRIKGKVSKVTDFGTFVELEPGIEGLVHITKIAPGTKFSIGDEVNCYIEEIDPKGRKISLGLVLTSVPVGYK</sequence>
<dbReference type="Proteomes" id="UP000034778">
    <property type="component" value="Unassembled WGS sequence"/>
</dbReference>
<dbReference type="Gene3D" id="2.40.50.140">
    <property type="entry name" value="Nucleic acid-binding proteins"/>
    <property type="match status" value="4"/>
</dbReference>
<dbReference type="GO" id="GO:0006412">
    <property type="term" value="P:translation"/>
    <property type="evidence" value="ECO:0007669"/>
    <property type="project" value="TreeGrafter"/>
</dbReference>
<dbReference type="PRINTS" id="PR00681">
    <property type="entry name" value="RIBOSOMALS1"/>
</dbReference>
<dbReference type="InterPro" id="IPR012340">
    <property type="entry name" value="NA-bd_OB-fold"/>
</dbReference>
<comment type="caution">
    <text evidence="5">The sequence shown here is derived from an EMBL/GenBank/DDBJ whole genome shotgun (WGS) entry which is preliminary data.</text>
</comment>
<dbReference type="STRING" id="1618566.UR35_C0007G0039"/>
<dbReference type="CDD" id="cd04465">
    <property type="entry name" value="S1_RPS1_repeat_ec2_hs2"/>
    <property type="match status" value="1"/>
</dbReference>
<dbReference type="PANTHER" id="PTHR10724">
    <property type="entry name" value="30S RIBOSOMAL PROTEIN S1"/>
    <property type="match status" value="1"/>
</dbReference>
<dbReference type="PATRIC" id="fig|1618566.3.peg.683"/>
<dbReference type="PROSITE" id="PS50126">
    <property type="entry name" value="S1"/>
    <property type="match status" value="4"/>
</dbReference>
<feature type="domain" description="S1 motif" evidence="4">
    <location>
        <begin position="296"/>
        <end position="359"/>
    </location>
</feature>
<accession>A0A0F9ZKE4</accession>
<dbReference type="EMBL" id="LBOW01000007">
    <property type="protein sequence ID" value="KKP44623.1"/>
    <property type="molecule type" value="Genomic_DNA"/>
</dbReference>
<comment type="similarity">
    <text evidence="1">Belongs to the bacterial ribosomal protein bS1 family.</text>
</comment>
<dbReference type="SMART" id="SM00316">
    <property type="entry name" value="S1"/>
    <property type="match status" value="4"/>
</dbReference>
<evidence type="ECO:0000256" key="3">
    <source>
        <dbReference type="ARBA" id="ARBA00023274"/>
    </source>
</evidence>
<dbReference type="InterPro" id="IPR050437">
    <property type="entry name" value="Ribos_protein_bS1-like"/>
</dbReference>
<gene>
    <name evidence="5" type="ORF">UR35_C0007G0039</name>
</gene>
<organism evidence="5 6">
    <name type="scientific">Candidatus Woesebacteria bacterium GW2011_GWB1_33_22</name>
    <dbReference type="NCBI Taxonomy" id="1618566"/>
    <lineage>
        <taxon>Bacteria</taxon>
        <taxon>Candidatus Woeseibacteriota</taxon>
    </lineage>
</organism>
<dbReference type="InterPro" id="IPR003029">
    <property type="entry name" value="S1_domain"/>
</dbReference>
<feature type="domain" description="S1 motif" evidence="4">
    <location>
        <begin position="32"/>
        <end position="99"/>
    </location>
</feature>